<keyword evidence="4 8" id="KW-0812">Transmembrane</keyword>
<evidence type="ECO:0000256" key="8">
    <source>
        <dbReference type="SAM" id="Phobius"/>
    </source>
</evidence>
<reference evidence="9 10" key="1">
    <citation type="submission" date="2024-05" db="EMBL/GenBank/DDBJ databases">
        <authorList>
            <person name="Jiang F."/>
        </authorList>
    </citation>
    <scope>NUCLEOTIDE SEQUENCE [LARGE SCALE GENOMIC DNA]</scope>
    <source>
        <strain evidence="9 10">LZ166</strain>
    </source>
</reference>
<evidence type="ECO:0000256" key="5">
    <source>
        <dbReference type="ARBA" id="ARBA00022989"/>
    </source>
</evidence>
<organism evidence="9 10">
    <name type="scientific">Aquibium pacificus</name>
    <dbReference type="NCBI Taxonomy" id="3153579"/>
    <lineage>
        <taxon>Bacteria</taxon>
        <taxon>Pseudomonadati</taxon>
        <taxon>Pseudomonadota</taxon>
        <taxon>Alphaproteobacteria</taxon>
        <taxon>Hyphomicrobiales</taxon>
        <taxon>Phyllobacteriaceae</taxon>
        <taxon>Aquibium</taxon>
    </lineage>
</organism>
<evidence type="ECO:0000256" key="2">
    <source>
        <dbReference type="ARBA" id="ARBA00006679"/>
    </source>
</evidence>
<sequence length="151" mass="15452">MLRDPGLLIARLLLGSLFVLAAISKLSNVDGTAAYFASLGMPLPMLVTWGSAGFELLAGLAVLVGFQTAIASLLLALFSAVAGYLGHYGQGGGDPMMTLMHDQAFAKDLAMAGGFVALAIAGPGAWSVDGRRSGRETSPEHRGGGHPLKLG</sequence>
<keyword evidence="3" id="KW-1003">Cell membrane</keyword>
<comment type="similarity">
    <text evidence="2">Belongs to the DoxX family.</text>
</comment>
<name>A0ABV3SG39_9HYPH</name>
<comment type="subcellular location">
    <subcellularLocation>
        <location evidence="1">Cell membrane</location>
        <topology evidence="1">Multi-pass membrane protein</topology>
    </subcellularLocation>
</comment>
<evidence type="ECO:0000313" key="10">
    <source>
        <dbReference type="Proteomes" id="UP001556692"/>
    </source>
</evidence>
<keyword evidence="10" id="KW-1185">Reference proteome</keyword>
<evidence type="ECO:0000256" key="4">
    <source>
        <dbReference type="ARBA" id="ARBA00022692"/>
    </source>
</evidence>
<dbReference type="RefSeq" id="WP_367952468.1">
    <property type="nucleotide sequence ID" value="NZ_JBDPGJ010000001.1"/>
</dbReference>
<evidence type="ECO:0000256" key="7">
    <source>
        <dbReference type="SAM" id="MobiDB-lite"/>
    </source>
</evidence>
<protein>
    <submittedName>
        <fullName evidence="9">DoxX family protein</fullName>
    </submittedName>
</protein>
<evidence type="ECO:0000256" key="3">
    <source>
        <dbReference type="ARBA" id="ARBA00022475"/>
    </source>
</evidence>
<keyword evidence="5 8" id="KW-1133">Transmembrane helix</keyword>
<dbReference type="InterPro" id="IPR032808">
    <property type="entry name" value="DoxX"/>
</dbReference>
<dbReference type="PANTHER" id="PTHR33452">
    <property type="entry name" value="OXIDOREDUCTASE CATD-RELATED"/>
    <property type="match status" value="1"/>
</dbReference>
<gene>
    <name evidence="9" type="ORF">ABGN05_02795</name>
</gene>
<feature type="compositionally biased region" description="Basic and acidic residues" evidence="7">
    <location>
        <begin position="129"/>
        <end position="143"/>
    </location>
</feature>
<dbReference type="InterPro" id="IPR051907">
    <property type="entry name" value="DoxX-like_oxidoreductase"/>
</dbReference>
<evidence type="ECO:0000256" key="6">
    <source>
        <dbReference type="ARBA" id="ARBA00023136"/>
    </source>
</evidence>
<dbReference type="Pfam" id="PF07681">
    <property type="entry name" value="DoxX"/>
    <property type="match status" value="1"/>
</dbReference>
<feature type="transmembrane region" description="Helical" evidence="8">
    <location>
        <begin position="109"/>
        <end position="128"/>
    </location>
</feature>
<evidence type="ECO:0000313" key="9">
    <source>
        <dbReference type="EMBL" id="MEX0404585.1"/>
    </source>
</evidence>
<accession>A0ABV3SG39</accession>
<evidence type="ECO:0000256" key="1">
    <source>
        <dbReference type="ARBA" id="ARBA00004651"/>
    </source>
</evidence>
<dbReference type="Proteomes" id="UP001556692">
    <property type="component" value="Unassembled WGS sequence"/>
</dbReference>
<proteinExistence type="inferred from homology"/>
<dbReference type="PANTHER" id="PTHR33452:SF1">
    <property type="entry name" value="INNER MEMBRANE PROTEIN YPHA-RELATED"/>
    <property type="match status" value="1"/>
</dbReference>
<feature type="transmembrane region" description="Helical" evidence="8">
    <location>
        <begin position="45"/>
        <end position="66"/>
    </location>
</feature>
<feature type="transmembrane region" description="Helical" evidence="8">
    <location>
        <begin position="73"/>
        <end position="89"/>
    </location>
</feature>
<keyword evidence="6 8" id="KW-0472">Membrane</keyword>
<feature type="region of interest" description="Disordered" evidence="7">
    <location>
        <begin position="129"/>
        <end position="151"/>
    </location>
</feature>
<comment type="caution">
    <text evidence="9">The sequence shown here is derived from an EMBL/GenBank/DDBJ whole genome shotgun (WGS) entry which is preliminary data.</text>
</comment>
<dbReference type="EMBL" id="JBDPGJ010000001">
    <property type="protein sequence ID" value="MEX0404585.1"/>
    <property type="molecule type" value="Genomic_DNA"/>
</dbReference>